<protein>
    <submittedName>
        <fullName evidence="1">Uncharacterized protein</fullName>
    </submittedName>
</protein>
<gene>
    <name evidence="1" type="ORF">SDC9_196396</name>
</gene>
<reference evidence="1" key="1">
    <citation type="submission" date="2019-08" db="EMBL/GenBank/DDBJ databases">
        <authorList>
            <person name="Kucharzyk K."/>
            <person name="Murdoch R.W."/>
            <person name="Higgins S."/>
            <person name="Loffler F."/>
        </authorList>
    </citation>
    <scope>NUCLEOTIDE SEQUENCE</scope>
</reference>
<organism evidence="1">
    <name type="scientific">bioreactor metagenome</name>
    <dbReference type="NCBI Taxonomy" id="1076179"/>
    <lineage>
        <taxon>unclassified sequences</taxon>
        <taxon>metagenomes</taxon>
        <taxon>ecological metagenomes</taxon>
    </lineage>
</organism>
<proteinExistence type="predicted"/>
<name>A0A645IKE1_9ZZZZ</name>
<comment type="caution">
    <text evidence="1">The sequence shown here is derived from an EMBL/GenBank/DDBJ whole genome shotgun (WGS) entry which is preliminary data.</text>
</comment>
<dbReference type="AlphaFoldDB" id="A0A645IKE1"/>
<sequence length="61" mass="6788">MEKFTGGSDTVDRISRMRKHGGFRHGIFNRGGCIIGIQDNHDRVTVIGCADMGIYSGFRSR</sequence>
<evidence type="ECO:0000313" key="1">
    <source>
        <dbReference type="EMBL" id="MPN48784.1"/>
    </source>
</evidence>
<accession>A0A645IKE1</accession>
<dbReference type="EMBL" id="VSSQ01111418">
    <property type="protein sequence ID" value="MPN48784.1"/>
    <property type="molecule type" value="Genomic_DNA"/>
</dbReference>